<reference evidence="7 8" key="1">
    <citation type="submission" date="2014-04" db="EMBL/GenBank/DDBJ databases">
        <title>Genome evolution of avian class.</title>
        <authorList>
            <person name="Zhang G."/>
            <person name="Li C."/>
        </authorList>
    </citation>
    <scope>NUCLEOTIDE SEQUENCE [LARGE SCALE GENOMIC DNA]</scope>
    <source>
        <strain evidence="7">BGI_N306</strain>
    </source>
</reference>
<keyword evidence="8" id="KW-1185">Reference proteome</keyword>
<keyword evidence="1" id="KW-0723">Serine/threonine-protein kinase</keyword>
<dbReference type="GO" id="GO:0004674">
    <property type="term" value="F:protein serine/threonine kinase activity"/>
    <property type="evidence" value="ECO:0007669"/>
    <property type="project" value="UniProtKB-KW"/>
</dbReference>
<feature type="non-terminal residue" evidence="7">
    <location>
        <position position="136"/>
    </location>
</feature>
<proteinExistence type="predicted"/>
<dbReference type="STRING" id="30419.A0A091V5P9"/>
<name>A0A091V5P9_OPIHO</name>
<accession>A0A091V5P9</accession>
<dbReference type="Gene3D" id="3.30.200.20">
    <property type="entry name" value="Phosphorylase Kinase, domain 1"/>
    <property type="match status" value="1"/>
</dbReference>
<dbReference type="GO" id="GO:0005524">
    <property type="term" value="F:ATP binding"/>
    <property type="evidence" value="ECO:0007669"/>
    <property type="project" value="UniProtKB-KW"/>
</dbReference>
<organism evidence="7 8">
    <name type="scientific">Opisthocomus hoazin</name>
    <name type="common">Hoatzin</name>
    <name type="synonym">Phasianus hoazin</name>
    <dbReference type="NCBI Taxonomy" id="30419"/>
    <lineage>
        <taxon>Eukaryota</taxon>
        <taxon>Metazoa</taxon>
        <taxon>Chordata</taxon>
        <taxon>Craniata</taxon>
        <taxon>Vertebrata</taxon>
        <taxon>Euteleostomi</taxon>
        <taxon>Archelosauria</taxon>
        <taxon>Archosauria</taxon>
        <taxon>Dinosauria</taxon>
        <taxon>Saurischia</taxon>
        <taxon>Theropoda</taxon>
        <taxon>Coelurosauria</taxon>
        <taxon>Aves</taxon>
        <taxon>Neognathae</taxon>
        <taxon>Neoaves</taxon>
        <taxon>Opisthocomiformes</taxon>
        <taxon>Opisthocomidae</taxon>
        <taxon>Opisthocomus</taxon>
    </lineage>
</organism>
<evidence type="ECO:0000256" key="5">
    <source>
        <dbReference type="ARBA" id="ARBA00022840"/>
    </source>
</evidence>
<dbReference type="SUPFAM" id="SSF56112">
    <property type="entry name" value="Protein kinase-like (PK-like)"/>
    <property type="match status" value="1"/>
</dbReference>
<dbReference type="InterPro" id="IPR011009">
    <property type="entry name" value="Kinase-like_dom_sf"/>
</dbReference>
<evidence type="ECO:0000256" key="2">
    <source>
        <dbReference type="ARBA" id="ARBA00022679"/>
    </source>
</evidence>
<keyword evidence="5" id="KW-0067">ATP-binding</keyword>
<keyword evidence="3" id="KW-0547">Nucleotide-binding</keyword>
<dbReference type="Proteomes" id="UP000053605">
    <property type="component" value="Unassembled WGS sequence"/>
</dbReference>
<evidence type="ECO:0000256" key="4">
    <source>
        <dbReference type="ARBA" id="ARBA00022777"/>
    </source>
</evidence>
<evidence type="ECO:0000256" key="1">
    <source>
        <dbReference type="ARBA" id="ARBA00022527"/>
    </source>
</evidence>
<dbReference type="PhylomeDB" id="A0A091V5P9"/>
<evidence type="ECO:0000259" key="6">
    <source>
        <dbReference type="PROSITE" id="PS50011"/>
    </source>
</evidence>
<gene>
    <name evidence="7" type="ORF">N306_02192</name>
</gene>
<dbReference type="EMBL" id="KK733675">
    <property type="protein sequence ID" value="KFQ98124.1"/>
    <property type="molecule type" value="Genomic_DNA"/>
</dbReference>
<feature type="non-terminal residue" evidence="7">
    <location>
        <position position="1"/>
    </location>
</feature>
<dbReference type="Gene3D" id="1.10.510.10">
    <property type="entry name" value="Transferase(Phosphotransferase) domain 1"/>
    <property type="match status" value="1"/>
</dbReference>
<protein>
    <submittedName>
        <fullName evidence="7">Rhodopsin kinase</fullName>
    </submittedName>
</protein>
<feature type="domain" description="Protein kinase" evidence="6">
    <location>
        <begin position="8"/>
        <end position="136"/>
    </location>
</feature>
<keyword evidence="2" id="KW-0808">Transferase</keyword>
<dbReference type="GO" id="GO:0009966">
    <property type="term" value="P:regulation of signal transduction"/>
    <property type="evidence" value="ECO:0007669"/>
    <property type="project" value="TreeGrafter"/>
</dbReference>
<keyword evidence="4 7" id="KW-0418">Kinase</keyword>
<dbReference type="InterPro" id="IPR000719">
    <property type="entry name" value="Prot_kinase_dom"/>
</dbReference>
<evidence type="ECO:0000313" key="7">
    <source>
        <dbReference type="EMBL" id="KFQ98124.1"/>
    </source>
</evidence>
<dbReference type="AlphaFoldDB" id="A0A091V5P9"/>
<dbReference type="PROSITE" id="PS50011">
    <property type="entry name" value="PROTEIN_KINASE_DOM"/>
    <property type="match status" value="1"/>
</dbReference>
<sequence>QPVGADAFVDFRVLGKGGFGEVCACQRRATGKMYANKRLNKKRLKKRQGYQVGDPTRGRHAGMGVTSVVLLAPCPSLCPHVHPSVPVSTPRSSWYHIYNVDEANPGFRFPEPRAVFYAAQILLGLEHLHQHRVVYR</sequence>
<dbReference type="PANTHER" id="PTHR24355:SF28">
    <property type="entry name" value="G PROTEIN-COUPLED RECEPTOR KINASE 2"/>
    <property type="match status" value="1"/>
</dbReference>
<evidence type="ECO:0000313" key="8">
    <source>
        <dbReference type="Proteomes" id="UP000053605"/>
    </source>
</evidence>
<dbReference type="GO" id="GO:0005737">
    <property type="term" value="C:cytoplasm"/>
    <property type="evidence" value="ECO:0007669"/>
    <property type="project" value="TreeGrafter"/>
</dbReference>
<evidence type="ECO:0000256" key="3">
    <source>
        <dbReference type="ARBA" id="ARBA00022741"/>
    </source>
</evidence>
<dbReference type="PANTHER" id="PTHR24355">
    <property type="entry name" value="G PROTEIN-COUPLED RECEPTOR KINASE/RIBOSOMAL PROTEIN S6 KINASE"/>
    <property type="match status" value="1"/>
</dbReference>